<proteinExistence type="predicted"/>
<feature type="region of interest" description="Disordered" evidence="1">
    <location>
        <begin position="41"/>
        <end position="63"/>
    </location>
</feature>
<dbReference type="OrthoDB" id="298344at2759"/>
<evidence type="ECO:0000313" key="2">
    <source>
        <dbReference type="EMBL" id="CAA0840804.1"/>
    </source>
</evidence>
<protein>
    <submittedName>
        <fullName evidence="2">Uncharacterized protein</fullName>
    </submittedName>
</protein>
<dbReference type="Proteomes" id="UP001153555">
    <property type="component" value="Unassembled WGS sequence"/>
</dbReference>
<dbReference type="AlphaFoldDB" id="A0A9N7RQS1"/>
<sequence length="328" mass="38441">MDSESIEYEKKLLEVNDSADNDYKILLSGLLTVISRAKSIENQTESDKFDDGSGDDAREEEKKDPELETFFKCLMANGNYCMVKSQRSSSPFFIKYEHDESSDEERDLDYKRKLRSAKKKNKQTPNKCGQDFPKPDSSERQLRIERVENLRKLRKVKKEPDYGAFMQACHLVDGHMVYDFRPHSVVYENVEDWADEVEILDSATFNEGNSSVNNSSEFRRQLMDVLKKPYDEKEYEKLWFDVELSKPEERHRELRHGRERSSATDKSGKSYLDYHSGLRRQLSKFPDDKPKLLNLLRGFFFWLEKSSQDNAFQPWNDAECLATRPDSG</sequence>
<dbReference type="PANTHER" id="PTHR34194:SF2">
    <property type="entry name" value="F14J8.16 PROTEIN"/>
    <property type="match status" value="1"/>
</dbReference>
<name>A0A9N7RQS1_STRHE</name>
<gene>
    <name evidence="2" type="ORF">SHERM_06843</name>
</gene>
<comment type="caution">
    <text evidence="2">The sequence shown here is derived from an EMBL/GenBank/DDBJ whole genome shotgun (WGS) entry which is preliminary data.</text>
</comment>
<accession>A0A9N7RQS1</accession>
<organism evidence="2 3">
    <name type="scientific">Striga hermonthica</name>
    <name type="common">Purple witchweed</name>
    <name type="synonym">Buchnera hermonthica</name>
    <dbReference type="NCBI Taxonomy" id="68872"/>
    <lineage>
        <taxon>Eukaryota</taxon>
        <taxon>Viridiplantae</taxon>
        <taxon>Streptophyta</taxon>
        <taxon>Embryophyta</taxon>
        <taxon>Tracheophyta</taxon>
        <taxon>Spermatophyta</taxon>
        <taxon>Magnoliopsida</taxon>
        <taxon>eudicotyledons</taxon>
        <taxon>Gunneridae</taxon>
        <taxon>Pentapetalae</taxon>
        <taxon>asterids</taxon>
        <taxon>lamiids</taxon>
        <taxon>Lamiales</taxon>
        <taxon>Orobanchaceae</taxon>
        <taxon>Buchnereae</taxon>
        <taxon>Striga</taxon>
    </lineage>
</organism>
<evidence type="ECO:0000256" key="1">
    <source>
        <dbReference type="SAM" id="MobiDB-lite"/>
    </source>
</evidence>
<evidence type="ECO:0000313" key="3">
    <source>
        <dbReference type="Proteomes" id="UP001153555"/>
    </source>
</evidence>
<dbReference type="PANTHER" id="PTHR34194">
    <property type="entry name" value="F14J8.16 PROTEIN"/>
    <property type="match status" value="1"/>
</dbReference>
<keyword evidence="3" id="KW-1185">Reference proteome</keyword>
<dbReference type="EMBL" id="CACSLK010034002">
    <property type="protein sequence ID" value="CAA0840804.1"/>
    <property type="molecule type" value="Genomic_DNA"/>
</dbReference>
<feature type="compositionally biased region" description="Basic and acidic residues" evidence="1">
    <location>
        <begin position="45"/>
        <end position="63"/>
    </location>
</feature>
<reference evidence="2" key="1">
    <citation type="submission" date="2019-12" db="EMBL/GenBank/DDBJ databases">
        <authorList>
            <person name="Scholes J."/>
        </authorList>
    </citation>
    <scope>NUCLEOTIDE SEQUENCE</scope>
</reference>
<feature type="region of interest" description="Disordered" evidence="1">
    <location>
        <begin position="116"/>
        <end position="139"/>
    </location>
</feature>